<evidence type="ECO:0000256" key="2">
    <source>
        <dbReference type="ARBA" id="ARBA00009173"/>
    </source>
</evidence>
<dbReference type="GO" id="GO:0016491">
    <property type="term" value="F:oxidoreductase activity"/>
    <property type="evidence" value="ECO:0007669"/>
    <property type="project" value="UniProtKB-KW"/>
</dbReference>
<evidence type="ECO:0000256" key="4">
    <source>
        <dbReference type="ARBA" id="ARBA00022723"/>
    </source>
</evidence>
<dbReference type="Gene3D" id="3.40.50.12280">
    <property type="match status" value="1"/>
</dbReference>
<comment type="caution">
    <text evidence="8">The sequence shown here is derived from an EMBL/GenBank/DDBJ whole genome shotgun (WGS) entry which is preliminary data.</text>
</comment>
<evidence type="ECO:0000256" key="3">
    <source>
        <dbReference type="ARBA" id="ARBA00022485"/>
    </source>
</evidence>
<accession>T1AT79</accession>
<organism evidence="8">
    <name type="scientific">mine drainage metagenome</name>
    <dbReference type="NCBI Taxonomy" id="410659"/>
    <lineage>
        <taxon>unclassified sequences</taxon>
        <taxon>metagenomes</taxon>
        <taxon>ecological metagenomes</taxon>
    </lineage>
</organism>
<dbReference type="InterPro" id="IPR052375">
    <property type="entry name" value="Complex_I_20kDa-like"/>
</dbReference>
<protein>
    <submittedName>
        <fullName evidence="8">NADH:ubiquinone oxidoreductase-like, 20 kDa subunit domain protein</fullName>
        <ecNumber evidence="8">1.-.-.-</ecNumber>
    </submittedName>
</protein>
<evidence type="ECO:0000313" key="8">
    <source>
        <dbReference type="EMBL" id="EQD45215.1"/>
    </source>
</evidence>
<dbReference type="PANTHER" id="PTHR42989:SF1">
    <property type="entry name" value="FORMATE HYDROGENLYASE SUBUNIT 7-RELATED"/>
    <property type="match status" value="1"/>
</dbReference>
<reference evidence="8" key="1">
    <citation type="submission" date="2013-08" db="EMBL/GenBank/DDBJ databases">
        <authorList>
            <person name="Mendez C."/>
            <person name="Richter M."/>
            <person name="Ferrer M."/>
            <person name="Sanchez J."/>
        </authorList>
    </citation>
    <scope>NUCLEOTIDE SEQUENCE</scope>
</reference>
<evidence type="ECO:0000256" key="1">
    <source>
        <dbReference type="ARBA" id="ARBA00001966"/>
    </source>
</evidence>
<keyword evidence="6" id="KW-0411">Iron-sulfur</keyword>
<sequence length="78" mass="7732">MVEPLRRAYDALPAPKAVVAVGVCPIGGGAFAGTSGLARSLADRVPVDLYVPGCPPTPVALLAALGRLIGRPTAPGEG</sequence>
<comment type="cofactor">
    <cofactor evidence="1">
        <name>[4Fe-4S] cluster</name>
        <dbReference type="ChEBI" id="CHEBI:49883"/>
    </cofactor>
</comment>
<comment type="similarity">
    <text evidence="2">Belongs to the complex I 20 kDa subunit family.</text>
</comment>
<keyword evidence="3" id="KW-0004">4Fe-4S</keyword>
<reference evidence="8" key="2">
    <citation type="journal article" date="2014" name="ISME J.">
        <title>Microbial stratification in low pH oxic and suboxic macroscopic growths along an acid mine drainage.</title>
        <authorList>
            <person name="Mendez-Garcia C."/>
            <person name="Mesa V."/>
            <person name="Sprenger R.R."/>
            <person name="Richter M."/>
            <person name="Diez M.S."/>
            <person name="Solano J."/>
            <person name="Bargiela R."/>
            <person name="Golyshina O.V."/>
            <person name="Manteca A."/>
            <person name="Ramos J.L."/>
            <person name="Gallego J.R."/>
            <person name="Llorente I."/>
            <person name="Martins Dos Santos V.A."/>
            <person name="Jensen O.N."/>
            <person name="Pelaez A.I."/>
            <person name="Sanchez J."/>
            <person name="Ferrer M."/>
        </authorList>
    </citation>
    <scope>NUCLEOTIDE SEQUENCE</scope>
</reference>
<dbReference type="PANTHER" id="PTHR42989">
    <property type="entry name" value="HYDROGENASE-4 COMPONENT I"/>
    <property type="match status" value="1"/>
</dbReference>
<evidence type="ECO:0000259" key="7">
    <source>
        <dbReference type="Pfam" id="PF01058"/>
    </source>
</evidence>
<dbReference type="EMBL" id="AUZY01008656">
    <property type="protein sequence ID" value="EQD45215.1"/>
    <property type="molecule type" value="Genomic_DNA"/>
</dbReference>
<dbReference type="GO" id="GO:0046872">
    <property type="term" value="F:metal ion binding"/>
    <property type="evidence" value="ECO:0007669"/>
    <property type="project" value="UniProtKB-KW"/>
</dbReference>
<dbReference type="Pfam" id="PF01058">
    <property type="entry name" value="Oxidored_q6"/>
    <property type="match status" value="1"/>
</dbReference>
<dbReference type="InterPro" id="IPR006137">
    <property type="entry name" value="NADH_UbQ_OxRdtase-like_20kDa"/>
</dbReference>
<evidence type="ECO:0000256" key="6">
    <source>
        <dbReference type="ARBA" id="ARBA00023014"/>
    </source>
</evidence>
<name>T1AT79_9ZZZZ</name>
<evidence type="ECO:0000256" key="5">
    <source>
        <dbReference type="ARBA" id="ARBA00023004"/>
    </source>
</evidence>
<keyword evidence="4" id="KW-0479">Metal-binding</keyword>
<keyword evidence="8" id="KW-0830">Ubiquinone</keyword>
<gene>
    <name evidence="8" type="ORF">B1B_13158</name>
</gene>
<dbReference type="SUPFAM" id="SSF56770">
    <property type="entry name" value="HydA/Nqo6-like"/>
    <property type="match status" value="1"/>
</dbReference>
<keyword evidence="5" id="KW-0408">Iron</keyword>
<proteinExistence type="inferred from homology"/>
<dbReference type="GO" id="GO:0051539">
    <property type="term" value="F:4 iron, 4 sulfur cluster binding"/>
    <property type="evidence" value="ECO:0007669"/>
    <property type="project" value="UniProtKB-KW"/>
</dbReference>
<keyword evidence="8" id="KW-0560">Oxidoreductase</keyword>
<feature type="domain" description="NADH:ubiquinone oxidoreductase-like 20kDa subunit" evidence="7">
    <location>
        <begin position="3"/>
        <end position="66"/>
    </location>
</feature>
<dbReference type="AlphaFoldDB" id="T1AT79"/>
<dbReference type="EC" id="1.-.-.-" evidence="8"/>